<dbReference type="EMBL" id="CP036273">
    <property type="protein sequence ID" value="QDU21209.1"/>
    <property type="molecule type" value="Genomic_DNA"/>
</dbReference>
<dbReference type="GO" id="GO:0009055">
    <property type="term" value="F:electron transfer activity"/>
    <property type="evidence" value="ECO:0007669"/>
    <property type="project" value="InterPro"/>
</dbReference>
<keyword evidence="2" id="KW-0812">Transmembrane</keyword>
<name>A0A517XUM5_9BACT</name>
<dbReference type="Pfam" id="PF07635">
    <property type="entry name" value="PSCyt1"/>
    <property type="match status" value="1"/>
</dbReference>
<organism evidence="4 5">
    <name type="scientific">Urbifossiella limnaea</name>
    <dbReference type="NCBI Taxonomy" id="2528023"/>
    <lineage>
        <taxon>Bacteria</taxon>
        <taxon>Pseudomonadati</taxon>
        <taxon>Planctomycetota</taxon>
        <taxon>Planctomycetia</taxon>
        <taxon>Gemmatales</taxon>
        <taxon>Gemmataceae</taxon>
        <taxon>Urbifossiella</taxon>
    </lineage>
</organism>
<feature type="compositionally biased region" description="Basic and acidic residues" evidence="1">
    <location>
        <begin position="73"/>
        <end position="98"/>
    </location>
</feature>
<dbReference type="KEGG" id="uli:ETAA1_31740"/>
<sequence>MSRPGPDDILDQTEPFPSGARLGWWGGYGAMVLLAFCFGVWTGNQRPRPVEQAAATAPTIPEKVTLPPPEANPEPKKELTPEPKKAPEAKPPEPKKAPEVVPMPEPKKTPEVVVKTPEPKKTPEPPPTPMAKEVLFVKEVLPIFKSKCNICHGDSKGVKGDLDLRSLKTILKGGDNGPGVKPGDLKTGTVWQSIEDGTMPPAGKEALSDAEKAVIRNWILSGAK</sequence>
<evidence type="ECO:0000313" key="5">
    <source>
        <dbReference type="Proteomes" id="UP000319576"/>
    </source>
</evidence>
<feature type="transmembrane region" description="Helical" evidence="2">
    <location>
        <begin position="22"/>
        <end position="41"/>
    </location>
</feature>
<feature type="domain" description="Cytochrome C Planctomycete-type" evidence="3">
    <location>
        <begin position="148"/>
        <end position="203"/>
    </location>
</feature>
<keyword evidence="2" id="KW-0472">Membrane</keyword>
<evidence type="ECO:0000256" key="2">
    <source>
        <dbReference type="SAM" id="Phobius"/>
    </source>
</evidence>
<protein>
    <submittedName>
        <fullName evidence="4">Planctomycete cytochrome C</fullName>
    </submittedName>
</protein>
<dbReference type="RefSeq" id="WP_202920923.1">
    <property type="nucleotide sequence ID" value="NZ_CP036273.1"/>
</dbReference>
<dbReference type="InterPro" id="IPR036909">
    <property type="entry name" value="Cyt_c-like_dom_sf"/>
</dbReference>
<keyword evidence="5" id="KW-1185">Reference proteome</keyword>
<gene>
    <name evidence="4" type="ORF">ETAA1_31740</name>
</gene>
<dbReference type="InterPro" id="IPR011429">
    <property type="entry name" value="Cyt_c_Planctomycete-type"/>
</dbReference>
<dbReference type="PANTHER" id="PTHR35889">
    <property type="entry name" value="CYCLOINULO-OLIGOSACCHARIDE FRUCTANOTRANSFERASE-RELATED"/>
    <property type="match status" value="1"/>
</dbReference>
<proteinExistence type="predicted"/>
<accession>A0A517XUM5</accession>
<dbReference type="AlphaFoldDB" id="A0A517XUM5"/>
<evidence type="ECO:0000313" key="4">
    <source>
        <dbReference type="EMBL" id="QDU21209.1"/>
    </source>
</evidence>
<feature type="region of interest" description="Disordered" evidence="1">
    <location>
        <begin position="47"/>
        <end position="130"/>
    </location>
</feature>
<keyword evidence="2" id="KW-1133">Transmembrane helix</keyword>
<dbReference type="Proteomes" id="UP000319576">
    <property type="component" value="Chromosome"/>
</dbReference>
<reference evidence="4 5" key="1">
    <citation type="submission" date="2019-02" db="EMBL/GenBank/DDBJ databases">
        <title>Deep-cultivation of Planctomycetes and their phenomic and genomic characterization uncovers novel biology.</title>
        <authorList>
            <person name="Wiegand S."/>
            <person name="Jogler M."/>
            <person name="Boedeker C."/>
            <person name="Pinto D."/>
            <person name="Vollmers J."/>
            <person name="Rivas-Marin E."/>
            <person name="Kohn T."/>
            <person name="Peeters S.H."/>
            <person name="Heuer A."/>
            <person name="Rast P."/>
            <person name="Oberbeckmann S."/>
            <person name="Bunk B."/>
            <person name="Jeske O."/>
            <person name="Meyerdierks A."/>
            <person name="Storesund J.E."/>
            <person name="Kallscheuer N."/>
            <person name="Luecker S."/>
            <person name="Lage O.M."/>
            <person name="Pohl T."/>
            <person name="Merkel B.J."/>
            <person name="Hornburger P."/>
            <person name="Mueller R.-W."/>
            <person name="Bruemmer F."/>
            <person name="Labrenz M."/>
            <person name="Spormann A.M."/>
            <person name="Op den Camp H."/>
            <person name="Overmann J."/>
            <person name="Amann R."/>
            <person name="Jetten M.S.M."/>
            <person name="Mascher T."/>
            <person name="Medema M.H."/>
            <person name="Devos D.P."/>
            <person name="Kaster A.-K."/>
            <person name="Ovreas L."/>
            <person name="Rohde M."/>
            <person name="Galperin M.Y."/>
            <person name="Jogler C."/>
        </authorList>
    </citation>
    <scope>NUCLEOTIDE SEQUENCE [LARGE SCALE GENOMIC DNA]</scope>
    <source>
        <strain evidence="4 5">ETA_A1</strain>
    </source>
</reference>
<dbReference type="PANTHER" id="PTHR35889:SF3">
    <property type="entry name" value="F-BOX DOMAIN-CONTAINING PROTEIN"/>
    <property type="match status" value="1"/>
</dbReference>
<evidence type="ECO:0000259" key="3">
    <source>
        <dbReference type="Pfam" id="PF07635"/>
    </source>
</evidence>
<evidence type="ECO:0000256" key="1">
    <source>
        <dbReference type="SAM" id="MobiDB-lite"/>
    </source>
</evidence>
<dbReference type="GO" id="GO:0020037">
    <property type="term" value="F:heme binding"/>
    <property type="evidence" value="ECO:0007669"/>
    <property type="project" value="InterPro"/>
</dbReference>
<dbReference type="SUPFAM" id="SSF46626">
    <property type="entry name" value="Cytochrome c"/>
    <property type="match status" value="1"/>
</dbReference>